<keyword evidence="10 11" id="KW-0066">ATP synthesis</keyword>
<keyword evidence="8 11" id="KW-0406">Ion transport</keyword>
<evidence type="ECO:0000256" key="12">
    <source>
        <dbReference type="RuleBase" id="RU000483"/>
    </source>
</evidence>
<keyword evidence="6 11" id="KW-0375">Hydrogen ion transport</keyword>
<evidence type="ECO:0000256" key="10">
    <source>
        <dbReference type="ARBA" id="ARBA00023310"/>
    </source>
</evidence>
<sequence length="246" mass="27438">MEVTLFAEKIFSVGFFPITNTLLTTLITTVVLCSFAIWASKKTSLVPTSRIQLASEIVIENIFSVIENLSDRKRAERFFPIVATFFIFIIVANYLGLLPGFNTIGLNETHDGKLLFVPLFRSVNSDLNVTLALSLISVGMTHYYSISSLGVVDYLKRYFSLNPVNLFVGLLEIVAEFTKILSLSFRLFGNIFAGEALLVTISSLFAFVLPLPFLFLEIIVGFVQAAIFMMLTLVFIVILTDKHTAH</sequence>
<dbReference type="SUPFAM" id="SSF81336">
    <property type="entry name" value="F1F0 ATP synthase subunit A"/>
    <property type="match status" value="1"/>
</dbReference>
<keyword evidence="11" id="KW-1003">Cell membrane</keyword>
<dbReference type="GO" id="GO:0046933">
    <property type="term" value="F:proton-transporting ATP synthase activity, rotational mechanism"/>
    <property type="evidence" value="ECO:0007669"/>
    <property type="project" value="UniProtKB-UniRule"/>
</dbReference>
<evidence type="ECO:0000256" key="6">
    <source>
        <dbReference type="ARBA" id="ARBA00022781"/>
    </source>
</evidence>
<comment type="subcellular location">
    <subcellularLocation>
        <location evidence="11 12">Cell membrane</location>
        <topology evidence="11 12">Multi-pass membrane protein</topology>
    </subcellularLocation>
    <subcellularLocation>
        <location evidence="1">Membrane</location>
        <topology evidence="1">Multi-pass membrane protein</topology>
    </subcellularLocation>
</comment>
<accession>A0A1G1WBZ2</accession>
<evidence type="ECO:0000256" key="9">
    <source>
        <dbReference type="ARBA" id="ARBA00023136"/>
    </source>
</evidence>
<dbReference type="CDD" id="cd00310">
    <property type="entry name" value="ATP-synt_Fo_a_6"/>
    <property type="match status" value="1"/>
</dbReference>
<dbReference type="PANTHER" id="PTHR42823:SF3">
    <property type="entry name" value="ATP SYNTHASE SUBUNIT A, CHLOROPLASTIC"/>
    <property type="match status" value="1"/>
</dbReference>
<feature type="transmembrane region" description="Helical" evidence="11">
    <location>
        <begin position="20"/>
        <end position="40"/>
    </location>
</feature>
<dbReference type="GO" id="GO:0045259">
    <property type="term" value="C:proton-transporting ATP synthase complex"/>
    <property type="evidence" value="ECO:0007669"/>
    <property type="project" value="UniProtKB-KW"/>
</dbReference>
<feature type="transmembrane region" description="Helical" evidence="11">
    <location>
        <begin position="214"/>
        <end position="239"/>
    </location>
</feature>
<feature type="transmembrane region" description="Helical" evidence="11">
    <location>
        <begin position="78"/>
        <end position="97"/>
    </location>
</feature>
<dbReference type="NCBIfam" id="TIGR01131">
    <property type="entry name" value="ATP_synt_6_or_A"/>
    <property type="match status" value="1"/>
</dbReference>
<comment type="caution">
    <text evidence="13">The sequence shown here is derived from an EMBL/GenBank/DDBJ whole genome shotgun (WGS) entry which is preliminary data.</text>
</comment>
<dbReference type="AlphaFoldDB" id="A0A1G1WBZ2"/>
<dbReference type="InterPro" id="IPR045082">
    <property type="entry name" value="ATP_syn_F0_a_bact/chloroplast"/>
</dbReference>
<dbReference type="Gene3D" id="1.20.120.220">
    <property type="entry name" value="ATP synthase, F0 complex, subunit A"/>
    <property type="match status" value="1"/>
</dbReference>
<evidence type="ECO:0000256" key="7">
    <source>
        <dbReference type="ARBA" id="ARBA00022989"/>
    </source>
</evidence>
<reference evidence="13 14" key="1">
    <citation type="journal article" date="2016" name="Nat. Commun.">
        <title>Thousands of microbial genomes shed light on interconnected biogeochemical processes in an aquifer system.</title>
        <authorList>
            <person name="Anantharaman K."/>
            <person name="Brown C.T."/>
            <person name="Hug L.A."/>
            <person name="Sharon I."/>
            <person name="Castelle C.J."/>
            <person name="Probst A.J."/>
            <person name="Thomas B.C."/>
            <person name="Singh A."/>
            <person name="Wilkins M.J."/>
            <person name="Karaoz U."/>
            <person name="Brodie E.L."/>
            <person name="Williams K.H."/>
            <person name="Hubbard S.S."/>
            <person name="Banfield J.F."/>
        </authorList>
    </citation>
    <scope>NUCLEOTIDE SEQUENCE [LARGE SCALE GENOMIC DNA]</scope>
</reference>
<dbReference type="EMBL" id="MHCR01000023">
    <property type="protein sequence ID" value="OGY25141.1"/>
    <property type="molecule type" value="Genomic_DNA"/>
</dbReference>
<evidence type="ECO:0000313" key="14">
    <source>
        <dbReference type="Proteomes" id="UP000178162"/>
    </source>
</evidence>
<evidence type="ECO:0000256" key="8">
    <source>
        <dbReference type="ARBA" id="ARBA00023065"/>
    </source>
</evidence>
<name>A0A1G1WBZ2_9BACT</name>
<keyword evidence="3 11" id="KW-0813">Transport</keyword>
<evidence type="ECO:0000256" key="4">
    <source>
        <dbReference type="ARBA" id="ARBA00022547"/>
    </source>
</evidence>
<keyword evidence="9 11" id="KW-0472">Membrane</keyword>
<dbReference type="InterPro" id="IPR000568">
    <property type="entry name" value="ATP_synth_F0_asu"/>
</dbReference>
<keyword evidence="7 11" id="KW-1133">Transmembrane helix</keyword>
<dbReference type="Pfam" id="PF00119">
    <property type="entry name" value="ATP-synt_A"/>
    <property type="match status" value="1"/>
</dbReference>
<evidence type="ECO:0000256" key="5">
    <source>
        <dbReference type="ARBA" id="ARBA00022692"/>
    </source>
</evidence>
<organism evidence="13 14">
    <name type="scientific">Candidatus Woykebacteria bacterium RBG_16_39_9b</name>
    <dbReference type="NCBI Taxonomy" id="1802595"/>
    <lineage>
        <taxon>Bacteria</taxon>
        <taxon>Candidatus Woykeibacteriota</taxon>
    </lineage>
</organism>
<evidence type="ECO:0000256" key="3">
    <source>
        <dbReference type="ARBA" id="ARBA00022448"/>
    </source>
</evidence>
<keyword evidence="5 11" id="KW-0812">Transmembrane</keyword>
<evidence type="ECO:0000313" key="13">
    <source>
        <dbReference type="EMBL" id="OGY25141.1"/>
    </source>
</evidence>
<dbReference type="PRINTS" id="PR00123">
    <property type="entry name" value="ATPASEA"/>
</dbReference>
<dbReference type="HAMAP" id="MF_01393">
    <property type="entry name" value="ATP_synth_a_bact"/>
    <property type="match status" value="1"/>
</dbReference>
<evidence type="ECO:0000256" key="1">
    <source>
        <dbReference type="ARBA" id="ARBA00004141"/>
    </source>
</evidence>
<dbReference type="GO" id="GO:0042777">
    <property type="term" value="P:proton motive force-driven plasma membrane ATP synthesis"/>
    <property type="evidence" value="ECO:0007669"/>
    <property type="project" value="TreeGrafter"/>
</dbReference>
<dbReference type="STRING" id="1802595.A2134_00525"/>
<dbReference type="Proteomes" id="UP000178162">
    <property type="component" value="Unassembled WGS sequence"/>
</dbReference>
<evidence type="ECO:0000256" key="11">
    <source>
        <dbReference type="HAMAP-Rule" id="MF_01393"/>
    </source>
</evidence>
<gene>
    <name evidence="11" type="primary">atpB</name>
    <name evidence="13" type="ORF">A2134_00525</name>
</gene>
<dbReference type="GO" id="GO:0005886">
    <property type="term" value="C:plasma membrane"/>
    <property type="evidence" value="ECO:0007669"/>
    <property type="project" value="UniProtKB-SubCell"/>
</dbReference>
<keyword evidence="4 11" id="KW-0138">CF(0)</keyword>
<dbReference type="PROSITE" id="PS00449">
    <property type="entry name" value="ATPASE_A"/>
    <property type="match status" value="1"/>
</dbReference>
<comment type="function">
    <text evidence="11 12">Key component of the proton channel; it plays a direct role in the translocation of protons across the membrane.</text>
</comment>
<evidence type="ECO:0000256" key="2">
    <source>
        <dbReference type="ARBA" id="ARBA00006810"/>
    </source>
</evidence>
<protein>
    <recommendedName>
        <fullName evidence="11 12">ATP synthase subunit a</fullName>
    </recommendedName>
    <alternativeName>
        <fullName evidence="11">ATP synthase F0 sector subunit a</fullName>
    </alternativeName>
    <alternativeName>
        <fullName evidence="11">F-ATPase subunit 6</fullName>
    </alternativeName>
</protein>
<dbReference type="InterPro" id="IPR023011">
    <property type="entry name" value="ATP_synth_F0_asu_AS"/>
</dbReference>
<dbReference type="PANTHER" id="PTHR42823">
    <property type="entry name" value="ATP SYNTHASE SUBUNIT A, CHLOROPLASTIC"/>
    <property type="match status" value="1"/>
</dbReference>
<dbReference type="InterPro" id="IPR035908">
    <property type="entry name" value="F0_ATP_A_sf"/>
</dbReference>
<feature type="transmembrane region" description="Helical" evidence="11">
    <location>
        <begin position="187"/>
        <end position="208"/>
    </location>
</feature>
<proteinExistence type="inferred from homology"/>
<comment type="similarity">
    <text evidence="2 11 12">Belongs to the ATPase A chain family.</text>
</comment>